<reference evidence="1" key="1">
    <citation type="journal article" date="2024" name="BMC Genomics">
        <title>Functional annotation of a divergent genome using sequence and structure-based similarity.</title>
        <authorList>
            <person name="Svedberg D."/>
            <person name="Winiger R.R."/>
            <person name="Berg A."/>
            <person name="Sharma H."/>
            <person name="Tellgren-Roth C."/>
            <person name="Debrunner-Vossbrinck B.A."/>
            <person name="Vossbrinck C.R."/>
            <person name="Barandun J."/>
        </authorList>
    </citation>
    <scope>NUCLEOTIDE SEQUENCE</scope>
    <source>
        <strain evidence="1">Illinois isolate</strain>
    </source>
</reference>
<accession>A0AAX4JGW0</accession>
<dbReference type="EMBL" id="CP142737">
    <property type="protein sequence ID" value="WUR05187.1"/>
    <property type="molecule type" value="Genomic_DNA"/>
</dbReference>
<dbReference type="GeneID" id="90543034"/>
<dbReference type="RefSeq" id="XP_065331332.1">
    <property type="nucleotide sequence ID" value="XM_065475260.1"/>
</dbReference>
<evidence type="ECO:0000313" key="1">
    <source>
        <dbReference type="EMBL" id="WUR05187.1"/>
    </source>
</evidence>
<proteinExistence type="predicted"/>
<sequence length="271" mass="31459">MIYFKFFLSFIKGSLFQESIDNFDLSLFDNKVKIEKNVDQEPLTYSHRLPNSHIDIKSHEGIKSEFPTKVCVSNNENKHIVENEGCALTRLLDYKSCANILCDFEHQLLNIVSGKGDKLISSPSSAECKMYENLTFPLSDLKIFINNLLRNISIIPKQEIDDSKNNDLIQWLDLLKNLILFISRYDDINPDSHKVPADTLLKVKRNNKILEILEIINVQYIISKIESIADKNKIESLFIIKNEIDVLYLNINIYKKRLNLIYIFLVGQLIF</sequence>
<dbReference type="Proteomes" id="UP001334084">
    <property type="component" value="Chromosome 12"/>
</dbReference>
<dbReference type="KEGG" id="vnx:VNE69_12172"/>
<gene>
    <name evidence="1" type="ORF">VNE69_12172</name>
</gene>
<dbReference type="AlphaFoldDB" id="A0AAX4JGW0"/>
<evidence type="ECO:0000313" key="2">
    <source>
        <dbReference type="Proteomes" id="UP001334084"/>
    </source>
</evidence>
<protein>
    <submittedName>
        <fullName evidence="1">Uncharacterized protein</fullName>
    </submittedName>
</protein>
<name>A0AAX4JGW0_9MICR</name>
<organism evidence="1 2">
    <name type="scientific">Vairimorpha necatrix</name>
    <dbReference type="NCBI Taxonomy" id="6039"/>
    <lineage>
        <taxon>Eukaryota</taxon>
        <taxon>Fungi</taxon>
        <taxon>Fungi incertae sedis</taxon>
        <taxon>Microsporidia</taxon>
        <taxon>Nosematidae</taxon>
        <taxon>Vairimorpha</taxon>
    </lineage>
</organism>
<keyword evidence="2" id="KW-1185">Reference proteome</keyword>